<dbReference type="GO" id="GO:0003959">
    <property type="term" value="F:NADPH dehydrogenase activity"/>
    <property type="evidence" value="ECO:0007669"/>
    <property type="project" value="InterPro"/>
</dbReference>
<keyword evidence="8" id="KW-1185">Reference proteome</keyword>
<dbReference type="InterPro" id="IPR044152">
    <property type="entry name" value="YqjM-like"/>
</dbReference>
<keyword evidence="2" id="KW-0285">Flavoprotein</keyword>
<dbReference type="Proteomes" id="UP000807716">
    <property type="component" value="Unassembled WGS sequence"/>
</dbReference>
<evidence type="ECO:0000259" key="6">
    <source>
        <dbReference type="Pfam" id="PF00724"/>
    </source>
</evidence>
<proteinExistence type="predicted"/>
<name>A0A9P6U534_9FUNG</name>
<dbReference type="EMBL" id="JAAAJB010000264">
    <property type="protein sequence ID" value="KAG0259970.1"/>
    <property type="molecule type" value="Genomic_DNA"/>
</dbReference>
<dbReference type="Pfam" id="PF00724">
    <property type="entry name" value="Oxidored_FMN"/>
    <property type="match status" value="1"/>
</dbReference>
<dbReference type="PANTHER" id="PTHR43303">
    <property type="entry name" value="NADPH DEHYDROGENASE C23G7.10C-RELATED"/>
    <property type="match status" value="1"/>
</dbReference>
<keyword evidence="4" id="KW-0521">NADP</keyword>
<dbReference type="PANTHER" id="PTHR43303:SF4">
    <property type="entry name" value="NADPH DEHYDROGENASE C23G7.10C-RELATED"/>
    <property type="match status" value="1"/>
</dbReference>
<comment type="caution">
    <text evidence="7">The sequence shown here is derived from an EMBL/GenBank/DDBJ whole genome shotgun (WGS) entry which is preliminary data.</text>
</comment>
<dbReference type="GO" id="GO:0010181">
    <property type="term" value="F:FMN binding"/>
    <property type="evidence" value="ECO:0007669"/>
    <property type="project" value="InterPro"/>
</dbReference>
<dbReference type="GO" id="GO:0050661">
    <property type="term" value="F:NADP binding"/>
    <property type="evidence" value="ECO:0007669"/>
    <property type="project" value="InterPro"/>
</dbReference>
<evidence type="ECO:0000313" key="8">
    <source>
        <dbReference type="Proteomes" id="UP000807716"/>
    </source>
</evidence>
<evidence type="ECO:0000256" key="4">
    <source>
        <dbReference type="ARBA" id="ARBA00022857"/>
    </source>
</evidence>
<protein>
    <recommendedName>
        <fullName evidence="6">NADH:flavin oxidoreductase/NADH oxidase N-terminal domain-containing protein</fullName>
    </recommendedName>
</protein>
<evidence type="ECO:0000256" key="5">
    <source>
        <dbReference type="ARBA" id="ARBA00023002"/>
    </source>
</evidence>
<keyword evidence="3" id="KW-0288">FMN</keyword>
<comment type="cofactor">
    <cofactor evidence="1">
        <name>FMN</name>
        <dbReference type="ChEBI" id="CHEBI:58210"/>
    </cofactor>
</comment>
<dbReference type="OrthoDB" id="72788at2759"/>
<dbReference type="SUPFAM" id="SSF51395">
    <property type="entry name" value="FMN-linked oxidoreductases"/>
    <property type="match status" value="1"/>
</dbReference>
<feature type="domain" description="NADH:flavin oxidoreductase/NADH oxidase N-terminal" evidence="6">
    <location>
        <begin position="67"/>
        <end position="405"/>
    </location>
</feature>
<evidence type="ECO:0000313" key="7">
    <source>
        <dbReference type="EMBL" id="KAG0259970.1"/>
    </source>
</evidence>
<accession>A0A9P6U534</accession>
<dbReference type="AlphaFoldDB" id="A0A9P6U534"/>
<organism evidence="7 8">
    <name type="scientific">Actinomortierella ambigua</name>
    <dbReference type="NCBI Taxonomy" id="1343610"/>
    <lineage>
        <taxon>Eukaryota</taxon>
        <taxon>Fungi</taxon>
        <taxon>Fungi incertae sedis</taxon>
        <taxon>Mucoromycota</taxon>
        <taxon>Mortierellomycotina</taxon>
        <taxon>Mortierellomycetes</taxon>
        <taxon>Mortierellales</taxon>
        <taxon>Mortierellaceae</taxon>
        <taxon>Actinomortierella</taxon>
    </lineage>
</organism>
<dbReference type="CDD" id="cd02932">
    <property type="entry name" value="OYE_YqiM_FMN"/>
    <property type="match status" value="1"/>
</dbReference>
<reference evidence="7" key="1">
    <citation type="journal article" date="2020" name="Fungal Divers.">
        <title>Resolving the Mortierellaceae phylogeny through synthesis of multi-gene phylogenetics and phylogenomics.</title>
        <authorList>
            <person name="Vandepol N."/>
            <person name="Liber J."/>
            <person name="Desiro A."/>
            <person name="Na H."/>
            <person name="Kennedy M."/>
            <person name="Barry K."/>
            <person name="Grigoriev I.V."/>
            <person name="Miller A.N."/>
            <person name="O'Donnell K."/>
            <person name="Stajich J.E."/>
            <person name="Bonito G."/>
        </authorList>
    </citation>
    <scope>NUCLEOTIDE SEQUENCE</scope>
    <source>
        <strain evidence="7">BC1065</strain>
    </source>
</reference>
<keyword evidence="5" id="KW-0560">Oxidoreductase</keyword>
<evidence type="ECO:0000256" key="3">
    <source>
        <dbReference type="ARBA" id="ARBA00022643"/>
    </source>
</evidence>
<dbReference type="Gene3D" id="3.20.20.70">
    <property type="entry name" value="Aldolase class I"/>
    <property type="match status" value="1"/>
</dbReference>
<evidence type="ECO:0000256" key="2">
    <source>
        <dbReference type="ARBA" id="ARBA00022630"/>
    </source>
</evidence>
<evidence type="ECO:0000256" key="1">
    <source>
        <dbReference type="ARBA" id="ARBA00001917"/>
    </source>
</evidence>
<sequence>MPSSTTSTEHTLSLTKLLASVSLSSTMSTYPKHEDQYYTPQTASVGSFAAHDGPEAEAEAPKIPLAFQPLTIKNLTLPNRILVSPMCTYSAKNGFPSDYHFVHYGSFAMHGAGLVMIEATGVQATGRISPADLGIWADEHAIGYKRIVDFVHNHTGKIGIQLSHAGRKASVDGWYNKSDPSEFWKDNVVGPTGGFQWDESHVVPREISVDEIQQVVKDFGAAARRADAAGFDVVEIQGAHGYLLHAFLSPYSNKRTDKYGGSVENRARFLLEVVAEVRANFSSEKPIFVRLSATDFMEHVDDQASLNIEMTVEICKLLRDAGVDLIDVSAGGNSPLQKIAVSPGYQVGYAERIKKEVPGVLVGSVGLIVDGPQANKILESGQADVVSAGRPFLRNPNFVEIAAKELGIRPKYITQNEVAHASRRRR</sequence>
<gene>
    <name evidence="7" type="ORF">DFQ27_003782</name>
</gene>
<dbReference type="InterPro" id="IPR013785">
    <property type="entry name" value="Aldolase_TIM"/>
</dbReference>
<dbReference type="InterPro" id="IPR001155">
    <property type="entry name" value="OxRdtase_FMN_N"/>
</dbReference>